<proteinExistence type="predicted"/>
<reference evidence="2" key="1">
    <citation type="journal article" date="2019" name="Int. J. Syst. Evol. Microbiol.">
        <title>The Global Catalogue of Microorganisms (GCM) 10K type strain sequencing project: providing services to taxonomists for standard genome sequencing and annotation.</title>
        <authorList>
            <consortium name="The Broad Institute Genomics Platform"/>
            <consortium name="The Broad Institute Genome Sequencing Center for Infectious Disease"/>
            <person name="Wu L."/>
            <person name="Ma J."/>
        </authorList>
    </citation>
    <scope>NUCLEOTIDE SEQUENCE [LARGE SCALE GENOMIC DNA]</scope>
    <source>
        <strain evidence="2">YJ-61-S</strain>
    </source>
</reference>
<protein>
    <recommendedName>
        <fullName evidence="3">GLPGLI family protein</fullName>
    </recommendedName>
</protein>
<dbReference type="EMBL" id="JBHSFV010000002">
    <property type="protein sequence ID" value="MFC4633348.1"/>
    <property type="molecule type" value="Genomic_DNA"/>
</dbReference>
<evidence type="ECO:0000313" key="1">
    <source>
        <dbReference type="EMBL" id="MFC4633348.1"/>
    </source>
</evidence>
<evidence type="ECO:0008006" key="3">
    <source>
        <dbReference type="Google" id="ProtNLM"/>
    </source>
</evidence>
<accession>A0ABV9HV17</accession>
<sequence>MITKKEIIAYINATKGTYLNNSNTSYSKINTSKTVWWFNIRTDKFNDDVHLLLNDKTKAIWITLPKGFVGNLYGTFKIRKDKDAVDLEISADRCFKYLQDVKSGGTGFDFSGFVKEKIQF</sequence>
<keyword evidence="2" id="KW-1185">Reference proteome</keyword>
<name>A0ABV9HV17_9FLAO</name>
<evidence type="ECO:0000313" key="2">
    <source>
        <dbReference type="Proteomes" id="UP001596043"/>
    </source>
</evidence>
<comment type="caution">
    <text evidence="1">The sequence shown here is derived from an EMBL/GenBank/DDBJ whole genome shotgun (WGS) entry which is preliminary data.</text>
</comment>
<dbReference type="Proteomes" id="UP001596043">
    <property type="component" value="Unassembled WGS sequence"/>
</dbReference>
<gene>
    <name evidence="1" type="ORF">ACFO3O_05485</name>
</gene>
<dbReference type="RefSeq" id="WP_379977548.1">
    <property type="nucleotide sequence ID" value="NZ_JBHSFV010000002.1"/>
</dbReference>
<organism evidence="1 2">
    <name type="scientific">Dokdonia ponticola</name>
    <dbReference type="NCBI Taxonomy" id="2041041"/>
    <lineage>
        <taxon>Bacteria</taxon>
        <taxon>Pseudomonadati</taxon>
        <taxon>Bacteroidota</taxon>
        <taxon>Flavobacteriia</taxon>
        <taxon>Flavobacteriales</taxon>
        <taxon>Flavobacteriaceae</taxon>
        <taxon>Dokdonia</taxon>
    </lineage>
</organism>